<dbReference type="OrthoDB" id="9790409at2"/>
<gene>
    <name evidence="2" type="ORF">ATN88_21185</name>
</gene>
<protein>
    <submittedName>
        <fullName evidence="2">Transporter</fullName>
    </submittedName>
</protein>
<reference evidence="2 3" key="1">
    <citation type="submission" date="2015-11" db="EMBL/GenBank/DDBJ databases">
        <title>Genomic Taxonomy of the Vibrionaceae.</title>
        <authorList>
            <person name="Gomez-Gil B."/>
            <person name="Enciso-Ibarra J."/>
        </authorList>
    </citation>
    <scope>NUCLEOTIDE SEQUENCE [LARGE SCALE GENOMIC DNA]</scope>
    <source>
        <strain evidence="2 3">CAIM 912</strain>
    </source>
</reference>
<keyword evidence="1" id="KW-0812">Transmembrane</keyword>
<keyword evidence="1" id="KW-0472">Membrane</keyword>
<dbReference type="STRING" id="294935.ATN88_21185"/>
<dbReference type="InterPro" id="IPR046513">
    <property type="entry name" value="DUF6691"/>
</dbReference>
<dbReference type="RefSeq" id="WP_067412852.1">
    <property type="nucleotide sequence ID" value="NZ_LNTY01000018.1"/>
</dbReference>
<dbReference type="Proteomes" id="UP000070529">
    <property type="component" value="Unassembled WGS sequence"/>
</dbReference>
<feature type="transmembrane region" description="Helical" evidence="1">
    <location>
        <begin position="91"/>
        <end position="112"/>
    </location>
</feature>
<evidence type="ECO:0000313" key="2">
    <source>
        <dbReference type="EMBL" id="KXF82588.1"/>
    </source>
</evidence>
<proteinExistence type="predicted"/>
<comment type="caution">
    <text evidence="2">The sequence shown here is derived from an EMBL/GenBank/DDBJ whole genome shotgun (WGS) entry which is preliminary data.</text>
</comment>
<evidence type="ECO:0000313" key="3">
    <source>
        <dbReference type="Proteomes" id="UP000070529"/>
    </source>
</evidence>
<keyword evidence="3" id="KW-1185">Reference proteome</keyword>
<dbReference type="EMBL" id="LNTY01000018">
    <property type="protein sequence ID" value="KXF82588.1"/>
    <property type="molecule type" value="Genomic_DNA"/>
</dbReference>
<organism evidence="2 3">
    <name type="scientific">Enterovibrio coralii</name>
    <dbReference type="NCBI Taxonomy" id="294935"/>
    <lineage>
        <taxon>Bacteria</taxon>
        <taxon>Pseudomonadati</taxon>
        <taxon>Pseudomonadota</taxon>
        <taxon>Gammaproteobacteria</taxon>
        <taxon>Vibrionales</taxon>
        <taxon>Vibrionaceae</taxon>
        <taxon>Enterovibrio</taxon>
    </lineage>
</organism>
<dbReference type="Pfam" id="PF20398">
    <property type="entry name" value="DUF6691"/>
    <property type="match status" value="1"/>
</dbReference>
<name>A0A135IB15_9GAMM</name>
<feature type="transmembrane region" description="Helical" evidence="1">
    <location>
        <begin position="118"/>
        <end position="136"/>
    </location>
</feature>
<sequence>MLFRFIALLSGLLFGLGMMVSGMVDPVKVIGFLDVFGQWDPSLAFVMGGALMVFIPGYFLVIKKQNVPKLAAAFTLSSHTKPDTKLLSGSALFGIGWGLAGICPGPAITLAGTQSPTIGLFIISMLAGIFIVQVGAKKSSKMIESATH</sequence>
<dbReference type="AlphaFoldDB" id="A0A135IB15"/>
<evidence type="ECO:0000256" key="1">
    <source>
        <dbReference type="SAM" id="Phobius"/>
    </source>
</evidence>
<keyword evidence="1" id="KW-1133">Transmembrane helix</keyword>
<feature type="transmembrane region" description="Helical" evidence="1">
    <location>
        <begin position="42"/>
        <end position="61"/>
    </location>
</feature>
<accession>A0A135IB15</accession>